<dbReference type="CDD" id="cd12113">
    <property type="entry name" value="PHP_PolIIIA_DnaE3"/>
    <property type="match status" value="1"/>
</dbReference>
<evidence type="ECO:0000313" key="2">
    <source>
        <dbReference type="EMBL" id="KXB08212.1"/>
    </source>
</evidence>
<dbReference type="InterPro" id="IPR003141">
    <property type="entry name" value="Pol/His_phosphatase_N"/>
</dbReference>
<dbReference type="InterPro" id="IPR004013">
    <property type="entry name" value="PHP_dom"/>
</dbReference>
<feature type="non-terminal residue" evidence="2">
    <location>
        <position position="359"/>
    </location>
</feature>
<evidence type="ECO:0000259" key="1">
    <source>
        <dbReference type="SMART" id="SM00481"/>
    </source>
</evidence>
<dbReference type="SMART" id="SM00481">
    <property type="entry name" value="POLIIIAc"/>
    <property type="match status" value="1"/>
</dbReference>
<dbReference type="Proteomes" id="UP000070633">
    <property type="component" value="Unassembled WGS sequence"/>
</dbReference>
<proteinExistence type="predicted"/>
<sequence length="359" mass="41122">MGKFTHLHVHTQYSILDGASDISDLLTKAVNDGMGAVAITDHGNMFGAKDFYNKARQHGIKPILGCEMYLAHDTRFNKSSKKDRSGYHLVVLAKNFTGYKNLIKLVSYAWTEGFYYTSRIDKELLKKYSEGLIVSSGCVGGEIPKAAINKGKEEAEKLVLEYKEIFGSDFYLELQRHSSGDPKKDREVYEKEKIANAILLELAKKHNIKVIATNDVHFINAEDAEAHDRLICLNTNKDVDDSDRMSYTKQEYFKTTREMSELFSDIPEAIENTQDIAEKVEEYELDREPLMPDFPLPDGFEDEDEYLRHITYEGALERYGEITDEIRERLDFELSVIKGMGFPGYFLIVQDFINTARKL</sequence>
<dbReference type="Gene3D" id="3.20.20.140">
    <property type="entry name" value="Metal-dependent hydrolases"/>
    <property type="match status" value="1"/>
</dbReference>
<evidence type="ECO:0000313" key="3">
    <source>
        <dbReference type="Proteomes" id="UP000070633"/>
    </source>
</evidence>
<dbReference type="PANTHER" id="PTHR32294:SF0">
    <property type="entry name" value="DNA POLYMERASE III SUBUNIT ALPHA"/>
    <property type="match status" value="1"/>
</dbReference>
<comment type="caution">
    <text evidence="2">The sequence shown here is derived from an EMBL/GenBank/DDBJ whole genome shotgun (WGS) entry which is preliminary data.</text>
</comment>
<dbReference type="PANTHER" id="PTHR32294">
    <property type="entry name" value="DNA POLYMERASE III SUBUNIT ALPHA"/>
    <property type="match status" value="1"/>
</dbReference>
<organism evidence="2 3">
    <name type="scientific">candidate division MSBL1 archaeon SCGC-AAA382M17</name>
    <dbReference type="NCBI Taxonomy" id="1698284"/>
    <lineage>
        <taxon>Archaea</taxon>
        <taxon>Methanobacteriati</taxon>
        <taxon>Methanobacteriota</taxon>
        <taxon>candidate division MSBL1</taxon>
    </lineage>
</organism>
<dbReference type="EMBL" id="LHYI01000026">
    <property type="protein sequence ID" value="KXB08212.1"/>
    <property type="molecule type" value="Genomic_DNA"/>
</dbReference>
<accession>A0ABR5TJE8</accession>
<dbReference type="InterPro" id="IPR004805">
    <property type="entry name" value="DnaE2/DnaE/PolC"/>
</dbReference>
<reference evidence="2 3" key="1">
    <citation type="journal article" date="2016" name="Sci. Rep.">
        <title>Metabolic traits of an uncultured archaeal lineage -MSBL1- from brine pools of the Red Sea.</title>
        <authorList>
            <person name="Mwirichia R."/>
            <person name="Alam I."/>
            <person name="Rashid M."/>
            <person name="Vinu M."/>
            <person name="Ba-Alawi W."/>
            <person name="Anthony Kamau A."/>
            <person name="Kamanda Ngugi D."/>
            <person name="Goker M."/>
            <person name="Klenk H.P."/>
            <person name="Bajic V."/>
            <person name="Stingl U."/>
        </authorList>
    </citation>
    <scope>NUCLEOTIDE SEQUENCE [LARGE SCALE GENOMIC DNA]</scope>
    <source>
        <strain evidence="2">SCGC-AAA382M17</strain>
    </source>
</reference>
<keyword evidence="3" id="KW-1185">Reference proteome</keyword>
<dbReference type="InterPro" id="IPR011708">
    <property type="entry name" value="DNA_pol3_alpha_NTPase_dom"/>
</dbReference>
<dbReference type="InterPro" id="IPR016195">
    <property type="entry name" value="Pol/histidinol_Pase-like"/>
</dbReference>
<feature type="domain" description="Polymerase/histidinol phosphatase N-terminal" evidence="1">
    <location>
        <begin position="5"/>
        <end position="72"/>
    </location>
</feature>
<gene>
    <name evidence="2" type="ORF">AKJ55_01300</name>
</gene>
<dbReference type="Pfam" id="PF07733">
    <property type="entry name" value="DNA_pol3_alpha"/>
    <property type="match status" value="1"/>
</dbReference>
<name>A0ABR5TJE8_9EURY</name>
<dbReference type="SUPFAM" id="SSF89550">
    <property type="entry name" value="PHP domain-like"/>
    <property type="match status" value="1"/>
</dbReference>
<protein>
    <submittedName>
        <fullName evidence="2">DNA polymerase III subunit alpha</fullName>
    </submittedName>
</protein>
<dbReference type="Pfam" id="PF02811">
    <property type="entry name" value="PHP"/>
    <property type="match status" value="1"/>
</dbReference>